<feature type="compositionally biased region" description="Basic and acidic residues" evidence="1">
    <location>
        <begin position="109"/>
        <end position="127"/>
    </location>
</feature>
<feature type="compositionally biased region" description="Basic and acidic residues" evidence="1">
    <location>
        <begin position="26"/>
        <end position="39"/>
    </location>
</feature>
<gene>
    <name evidence="2" type="ORF">GDO54_014958</name>
</gene>
<evidence type="ECO:0000313" key="3">
    <source>
        <dbReference type="Proteomes" id="UP001181693"/>
    </source>
</evidence>
<dbReference type="EMBL" id="DYDO01000008">
    <property type="protein sequence ID" value="DBA19084.1"/>
    <property type="molecule type" value="Genomic_DNA"/>
</dbReference>
<organism evidence="2 3">
    <name type="scientific">Pyxicephalus adspersus</name>
    <name type="common">African bullfrog</name>
    <dbReference type="NCBI Taxonomy" id="30357"/>
    <lineage>
        <taxon>Eukaryota</taxon>
        <taxon>Metazoa</taxon>
        <taxon>Chordata</taxon>
        <taxon>Craniata</taxon>
        <taxon>Vertebrata</taxon>
        <taxon>Euteleostomi</taxon>
        <taxon>Amphibia</taxon>
        <taxon>Batrachia</taxon>
        <taxon>Anura</taxon>
        <taxon>Neobatrachia</taxon>
        <taxon>Ranoidea</taxon>
        <taxon>Pyxicephalidae</taxon>
        <taxon>Pyxicephalinae</taxon>
        <taxon>Pyxicephalus</taxon>
    </lineage>
</organism>
<sequence>MPSVSSDTPEVEKSDDWPSPTMQRSFSDKDIPATAEDLRHPCLYDPRNRIRKKERLRWSFPGANRKKCLKRQCSHPKVEDFYCNMLGNFLSTFEDSDSPQGSYSTLDDSTERDSSVADVLERDRFSDDSPENDMSLSDIRESGFSLAEVPHSHLFLVDAPESNNVQQSEISKVDGQQSPSASNVSSVDVTHCCASGSVEVDPIMNYAATNATSSEDPQPEEHRAGCFSCFGRCNKSCCATDDYTVLDEGEDPKTPRRSFFQTLLFCLTVCMSGSFGTRSPFPGY</sequence>
<evidence type="ECO:0000313" key="2">
    <source>
        <dbReference type="EMBL" id="DBA19085.1"/>
    </source>
</evidence>
<reference evidence="2" key="1">
    <citation type="thesis" date="2020" institute="ProQuest LLC" country="789 East Eisenhower Parkway, Ann Arbor, MI, USA">
        <title>Comparative Genomics and Chromosome Evolution.</title>
        <authorList>
            <person name="Mudd A.B."/>
        </authorList>
    </citation>
    <scope>NUCLEOTIDE SEQUENCE</scope>
    <source>
        <strain evidence="2">1538</strain>
        <tissue evidence="2">Blood</tissue>
    </source>
</reference>
<feature type="compositionally biased region" description="Polar residues" evidence="1">
    <location>
        <begin position="94"/>
        <end position="107"/>
    </location>
</feature>
<name>A0AAV3A2A9_PYXAD</name>
<dbReference type="AlphaFoldDB" id="A0AAV3A2A9"/>
<proteinExistence type="predicted"/>
<keyword evidence="3" id="KW-1185">Reference proteome</keyword>
<dbReference type="Proteomes" id="UP001181693">
    <property type="component" value="Unassembled WGS sequence"/>
</dbReference>
<accession>A0AAV3A2A9</accession>
<feature type="region of interest" description="Disordered" evidence="1">
    <location>
        <begin position="94"/>
        <end position="135"/>
    </location>
</feature>
<feature type="region of interest" description="Disordered" evidence="1">
    <location>
        <begin position="1"/>
        <end position="39"/>
    </location>
</feature>
<protein>
    <submittedName>
        <fullName evidence="2">Uncharacterized protein</fullName>
    </submittedName>
</protein>
<dbReference type="EMBL" id="DYDO01000008">
    <property type="protein sequence ID" value="DBA19085.1"/>
    <property type="molecule type" value="Genomic_DNA"/>
</dbReference>
<comment type="caution">
    <text evidence="2">The sequence shown here is derived from an EMBL/GenBank/DDBJ whole genome shotgun (WGS) entry which is preliminary data.</text>
</comment>
<evidence type="ECO:0000256" key="1">
    <source>
        <dbReference type="SAM" id="MobiDB-lite"/>
    </source>
</evidence>